<sequence>MDFSSSTASTIDLPASWPDRESFATVPYYPTRVPFNAILANSDSGILIKHRILAILKRFKYSSTVSPGFCRYKAKSAIDNCGFDL</sequence>
<proteinExistence type="predicted"/>
<organism evidence="1 2">
    <name type="scientific">Ananas comosus</name>
    <name type="common">Pineapple</name>
    <name type="synonym">Ananas ananas</name>
    <dbReference type="NCBI Taxonomy" id="4615"/>
    <lineage>
        <taxon>Eukaryota</taxon>
        <taxon>Viridiplantae</taxon>
        <taxon>Streptophyta</taxon>
        <taxon>Embryophyta</taxon>
        <taxon>Tracheophyta</taxon>
        <taxon>Spermatophyta</taxon>
        <taxon>Magnoliopsida</taxon>
        <taxon>Liliopsida</taxon>
        <taxon>Poales</taxon>
        <taxon>Bromeliaceae</taxon>
        <taxon>Bromelioideae</taxon>
        <taxon>Ananas</taxon>
    </lineage>
</organism>
<comment type="caution">
    <text evidence="1">The sequence shown here is derived from an EMBL/GenBank/DDBJ whole genome shotgun (WGS) entry which is preliminary data.</text>
</comment>
<dbReference type="Proteomes" id="UP000092600">
    <property type="component" value="Unassembled WGS sequence"/>
</dbReference>
<dbReference type="AlphaFoldDB" id="A0A199V7U0"/>
<evidence type="ECO:0000313" key="1">
    <source>
        <dbReference type="EMBL" id="OAY73078.1"/>
    </source>
</evidence>
<accession>A0A199V7U0</accession>
<dbReference type="EMBL" id="LSRQ01002869">
    <property type="protein sequence ID" value="OAY73078.1"/>
    <property type="molecule type" value="Genomic_DNA"/>
</dbReference>
<name>A0A199V7U0_ANACO</name>
<protein>
    <submittedName>
        <fullName evidence="1">Uncharacterized protein</fullName>
    </submittedName>
</protein>
<evidence type="ECO:0000313" key="2">
    <source>
        <dbReference type="Proteomes" id="UP000092600"/>
    </source>
</evidence>
<reference evidence="1 2" key="1">
    <citation type="journal article" date="2016" name="DNA Res.">
        <title>The draft genome of MD-2 pineapple using hybrid error correction of long reads.</title>
        <authorList>
            <person name="Redwan R.M."/>
            <person name="Saidin A."/>
            <person name="Kumar S.V."/>
        </authorList>
    </citation>
    <scope>NUCLEOTIDE SEQUENCE [LARGE SCALE GENOMIC DNA]</scope>
    <source>
        <strain evidence="2">cv. MD2</strain>
        <tissue evidence="1">Leaf</tissue>
    </source>
</reference>
<gene>
    <name evidence="1" type="ORF">ACMD2_26945</name>
</gene>